<evidence type="ECO:0000256" key="2">
    <source>
        <dbReference type="SAM" id="Phobius"/>
    </source>
</evidence>
<proteinExistence type="predicted"/>
<evidence type="ECO:0000313" key="3">
    <source>
        <dbReference type="EMBL" id="GFH70217.1"/>
    </source>
</evidence>
<keyword evidence="2" id="KW-0472">Membrane</keyword>
<feature type="compositionally biased region" description="Polar residues" evidence="1">
    <location>
        <begin position="1"/>
        <end position="19"/>
    </location>
</feature>
<name>A0ABQ1CJ98_STRDI</name>
<feature type="region of interest" description="Disordered" evidence="1">
    <location>
        <begin position="1"/>
        <end position="24"/>
    </location>
</feature>
<feature type="transmembrane region" description="Helical" evidence="2">
    <location>
        <begin position="47"/>
        <end position="67"/>
    </location>
</feature>
<dbReference type="Proteomes" id="UP000472710">
    <property type="component" value="Unassembled WGS sequence"/>
</dbReference>
<protein>
    <submittedName>
        <fullName evidence="3">Uncharacterized protein</fullName>
    </submittedName>
</protein>
<dbReference type="EMBL" id="BLLN01000002">
    <property type="protein sequence ID" value="GFH70217.1"/>
    <property type="molecule type" value="Genomic_DNA"/>
</dbReference>
<reference evidence="3 4" key="1">
    <citation type="submission" date="2020-02" db="EMBL/GenBank/DDBJ databases">
        <title>Whole genome shotgun sequence of Streptomyces diastaticus subsp. diastaticus NBRC 13412.</title>
        <authorList>
            <person name="Ichikawa N."/>
            <person name="Komaki H."/>
            <person name="Tamura T."/>
        </authorList>
    </citation>
    <scope>NUCLEOTIDE SEQUENCE [LARGE SCALE GENOMIC DNA]</scope>
    <source>
        <strain evidence="3 4">NBRC 13412</strain>
    </source>
</reference>
<evidence type="ECO:0000313" key="4">
    <source>
        <dbReference type="Proteomes" id="UP000472710"/>
    </source>
</evidence>
<keyword evidence="4" id="KW-1185">Reference proteome</keyword>
<gene>
    <name evidence="3" type="ORF">Sdia_09850</name>
</gene>
<organism evidence="3 4">
    <name type="scientific">Streptomyces diastaticus subsp. diastaticus</name>
    <dbReference type="NCBI Taxonomy" id="68040"/>
    <lineage>
        <taxon>Bacteria</taxon>
        <taxon>Bacillati</taxon>
        <taxon>Actinomycetota</taxon>
        <taxon>Actinomycetes</taxon>
        <taxon>Kitasatosporales</taxon>
        <taxon>Streptomycetaceae</taxon>
        <taxon>Streptomyces</taxon>
        <taxon>Streptomyces diastaticus group</taxon>
    </lineage>
</organism>
<comment type="caution">
    <text evidence="3">The sequence shown here is derived from an EMBL/GenBank/DDBJ whole genome shotgun (WGS) entry which is preliminary data.</text>
</comment>
<sequence length="72" mass="7756">MPSPETTRASAPQRDTVQPTREDEVAAAGSELIGGPMGRRAFTGRAWWSPVRVIALVMIGMFALGMVQKLPC</sequence>
<keyword evidence="2" id="KW-1133">Transmembrane helix</keyword>
<accession>A0ABQ1CJ98</accession>
<keyword evidence="2" id="KW-0812">Transmembrane</keyword>
<evidence type="ECO:0000256" key="1">
    <source>
        <dbReference type="SAM" id="MobiDB-lite"/>
    </source>
</evidence>